<dbReference type="EMBL" id="MN739175">
    <property type="protein sequence ID" value="QHS92217.1"/>
    <property type="molecule type" value="Genomic_DNA"/>
</dbReference>
<reference evidence="2" key="1">
    <citation type="journal article" date="2020" name="Nature">
        <title>Giant virus diversity and host interactions through global metagenomics.</title>
        <authorList>
            <person name="Schulz F."/>
            <person name="Roux S."/>
            <person name="Paez-Espino D."/>
            <person name="Jungbluth S."/>
            <person name="Walsh D.A."/>
            <person name="Denef V.J."/>
            <person name="McMahon K.D."/>
            <person name="Konstantinidis K.T."/>
            <person name="Eloe-Fadrosh E.A."/>
            <person name="Kyrpides N.C."/>
            <person name="Woyke T."/>
        </authorList>
    </citation>
    <scope>NUCLEOTIDE SEQUENCE</scope>
    <source>
        <strain evidence="2">GVMAG-M-3300013285-6</strain>
    </source>
</reference>
<feature type="transmembrane region" description="Helical" evidence="1">
    <location>
        <begin position="61"/>
        <end position="82"/>
    </location>
</feature>
<evidence type="ECO:0000256" key="1">
    <source>
        <dbReference type="SAM" id="Phobius"/>
    </source>
</evidence>
<organism evidence="2">
    <name type="scientific">viral metagenome</name>
    <dbReference type="NCBI Taxonomy" id="1070528"/>
    <lineage>
        <taxon>unclassified sequences</taxon>
        <taxon>metagenomes</taxon>
        <taxon>organismal metagenomes</taxon>
    </lineage>
</organism>
<keyword evidence="1" id="KW-1133">Transmembrane helix</keyword>
<sequence>MEAATYYHESAAFASVDAGKALFVYVASFGLAVVVAIRAALVEGNVCEFGGGILSLKSWSVARAVVFSLTVAGWLASIQQALRAHQQGYHMNLRPANISNRH</sequence>
<dbReference type="AlphaFoldDB" id="A0A6C0BIM9"/>
<keyword evidence="1" id="KW-0812">Transmembrane</keyword>
<proteinExistence type="predicted"/>
<evidence type="ECO:0000313" key="2">
    <source>
        <dbReference type="EMBL" id="QHS92217.1"/>
    </source>
</evidence>
<accession>A0A6C0BIM9</accession>
<name>A0A6C0BIM9_9ZZZZ</name>
<protein>
    <submittedName>
        <fullName evidence="2">Uncharacterized protein</fullName>
    </submittedName>
</protein>
<feature type="transmembrane region" description="Helical" evidence="1">
    <location>
        <begin position="21"/>
        <end position="41"/>
    </location>
</feature>
<keyword evidence="1" id="KW-0472">Membrane</keyword>